<evidence type="ECO:0000256" key="5">
    <source>
        <dbReference type="ARBA" id="ARBA00023136"/>
    </source>
</evidence>
<comment type="caution">
    <text evidence="9">The sequence shown here is derived from an EMBL/GenBank/DDBJ whole genome shotgun (WGS) entry which is preliminary data.</text>
</comment>
<comment type="similarity">
    <text evidence="6">Belongs to the ABC-4 integral membrane protein family.</text>
</comment>
<feature type="transmembrane region" description="Helical" evidence="7">
    <location>
        <begin position="314"/>
        <end position="338"/>
    </location>
</feature>
<dbReference type="InterPro" id="IPR003838">
    <property type="entry name" value="ABC3_permease_C"/>
</dbReference>
<protein>
    <submittedName>
        <fullName evidence="9">ABC transporter permease</fullName>
    </submittedName>
</protein>
<feature type="transmembrane region" description="Helical" evidence="7">
    <location>
        <begin position="427"/>
        <end position="447"/>
    </location>
</feature>
<keyword evidence="10" id="KW-1185">Reference proteome</keyword>
<dbReference type="EMBL" id="JACJLV010000003">
    <property type="protein sequence ID" value="MBM6825839.1"/>
    <property type="molecule type" value="Genomic_DNA"/>
</dbReference>
<evidence type="ECO:0000256" key="1">
    <source>
        <dbReference type="ARBA" id="ARBA00004651"/>
    </source>
</evidence>
<reference evidence="9" key="1">
    <citation type="submission" date="2020-08" db="EMBL/GenBank/DDBJ databases">
        <authorList>
            <person name="Cejkova D."/>
            <person name="Kubasova T."/>
            <person name="Jahodarova E."/>
            <person name="Rychlik I."/>
        </authorList>
    </citation>
    <scope>NUCLEOTIDE SEQUENCE</scope>
    <source>
        <strain evidence="9">An420c</strain>
    </source>
</reference>
<keyword evidence="2" id="KW-1003">Cell membrane</keyword>
<evidence type="ECO:0000256" key="6">
    <source>
        <dbReference type="ARBA" id="ARBA00038076"/>
    </source>
</evidence>
<name>A0A938X1E5_9CLOT</name>
<dbReference type="Proteomes" id="UP000713880">
    <property type="component" value="Unassembled WGS sequence"/>
</dbReference>
<keyword evidence="4 7" id="KW-1133">Transmembrane helix</keyword>
<gene>
    <name evidence="9" type="ORF">H6A13_01795</name>
</gene>
<feature type="transmembrane region" description="Helical" evidence="7">
    <location>
        <begin position="26"/>
        <end position="50"/>
    </location>
</feature>
<evidence type="ECO:0000256" key="3">
    <source>
        <dbReference type="ARBA" id="ARBA00022692"/>
    </source>
</evidence>
<dbReference type="PANTHER" id="PTHR30572:SF4">
    <property type="entry name" value="ABC TRANSPORTER PERMEASE YTRF"/>
    <property type="match status" value="1"/>
</dbReference>
<dbReference type="AlphaFoldDB" id="A0A938X1E5"/>
<comment type="subcellular location">
    <subcellularLocation>
        <location evidence="1">Cell membrane</location>
        <topology evidence="1">Multi-pass membrane protein</topology>
    </subcellularLocation>
</comment>
<evidence type="ECO:0000313" key="9">
    <source>
        <dbReference type="EMBL" id="MBM6825839.1"/>
    </source>
</evidence>
<feature type="transmembrane region" description="Helical" evidence="7">
    <location>
        <begin position="793"/>
        <end position="816"/>
    </location>
</feature>
<dbReference type="InterPro" id="IPR050250">
    <property type="entry name" value="Macrolide_Exporter_MacB"/>
</dbReference>
<keyword evidence="3 7" id="KW-0812">Transmembrane</keyword>
<feature type="transmembrane region" description="Helical" evidence="7">
    <location>
        <begin position="706"/>
        <end position="723"/>
    </location>
</feature>
<dbReference type="GO" id="GO:0022857">
    <property type="term" value="F:transmembrane transporter activity"/>
    <property type="evidence" value="ECO:0007669"/>
    <property type="project" value="TreeGrafter"/>
</dbReference>
<proteinExistence type="inferred from homology"/>
<evidence type="ECO:0000256" key="7">
    <source>
        <dbReference type="SAM" id="Phobius"/>
    </source>
</evidence>
<accession>A0A938X1E5</accession>
<feature type="transmembrane region" description="Helical" evidence="7">
    <location>
        <begin position="758"/>
        <end position="781"/>
    </location>
</feature>
<feature type="transmembrane region" description="Helical" evidence="7">
    <location>
        <begin position="358"/>
        <end position="376"/>
    </location>
</feature>
<dbReference type="Pfam" id="PF02687">
    <property type="entry name" value="FtsX"/>
    <property type="match status" value="2"/>
</dbReference>
<keyword evidence="5 7" id="KW-0472">Membrane</keyword>
<dbReference type="GO" id="GO:0005886">
    <property type="term" value="C:plasma membrane"/>
    <property type="evidence" value="ECO:0007669"/>
    <property type="project" value="UniProtKB-SubCell"/>
</dbReference>
<organism evidence="9 10">
    <name type="scientific">Mordavella massiliensis</name>
    <dbReference type="NCBI Taxonomy" id="1871024"/>
    <lineage>
        <taxon>Bacteria</taxon>
        <taxon>Bacillati</taxon>
        <taxon>Bacillota</taxon>
        <taxon>Clostridia</taxon>
        <taxon>Eubacteriales</taxon>
        <taxon>Clostridiaceae</taxon>
        <taxon>Mordavella</taxon>
    </lineage>
</organism>
<evidence type="ECO:0000313" key="10">
    <source>
        <dbReference type="Proteomes" id="UP000713880"/>
    </source>
</evidence>
<sequence length="833" mass="93016">MLANNNRKVIDRMAAGSLKHNRGRNLIIFLSIVLASFMLFSIFTVGITYFQMQKVQNIRLNGGEYDAVLYGITPEQREKCENDPDIRRAGILALSGYLESTQGDDTVEAACIWCDPVLWDEIMAPAREWVKGTYPQEEDQVMVTEEGLEKAGLAGLTVGDHFRAGYRDGDGNLMDKEFEISGIWEGYGTKSAFYVSEAFYRQSGSDISEVTCGRYHLDFDKKIMTKSEQDAFIESLDLGKQQALFFTSELGYSLPIFFGLCGLALVTCLCAYLLIYNILYLSVAGNVRYYGLLQTVGMTGLQIRRLIRRQMMILGCGGILCGLITGSLVSFLLFPSVIRALGIRAREAGEIQISLNPAVLLLTVALTGLTICLGSYKPVKLAISISPLEAAGYRPAQGKMGGRKTKKGRLLRRMAWDQIWKDKKKSLVIMTSLAAALSVFLCISTLLESQAARTIVTNHMNNDLTITNDSLRKEDPEDHRDILTASFMEDLEHLDGVSAVYPLLYGQITIPWEPDFAEQWMEEFYAKWMMIPYEEDRSEYQQYPENFGSVILGISEEEFPYLQEVVDTTLDREDFLSGKSCVLYRNGLELTMENLAGTQVTCAEYGDSGNTRTFEIAGFTDEGYYTGPMLGDPPTIIVSESVVRDFLENPWICKAGVRYTQEYDEETESKVLGLIQNSPDGNALSWESKLETLHEVERAQGNMREVGLGIALVLAFIGILNYINTVTGNIQSRQRELAILESIGMTDRQRNRLLVTEGLFYAAGSLLLTATLGLGITYLVYQSMNYMMVPFTVPLWPVVGMTLFIVLVCIAIPLAAGRYMSGKGSVMERVRFS</sequence>
<dbReference type="PANTHER" id="PTHR30572">
    <property type="entry name" value="MEMBRANE COMPONENT OF TRANSPORTER-RELATED"/>
    <property type="match status" value="1"/>
</dbReference>
<feature type="domain" description="ABC3 transporter permease C-terminal" evidence="8">
    <location>
        <begin position="710"/>
        <end position="821"/>
    </location>
</feature>
<evidence type="ECO:0000256" key="2">
    <source>
        <dbReference type="ARBA" id="ARBA00022475"/>
    </source>
</evidence>
<feature type="transmembrane region" description="Helical" evidence="7">
    <location>
        <begin position="250"/>
        <end position="275"/>
    </location>
</feature>
<reference evidence="9" key="2">
    <citation type="journal article" date="2021" name="Sci. Rep.">
        <title>The distribution of antibiotic resistance genes in chicken gut microbiota commensals.</title>
        <authorList>
            <person name="Juricova H."/>
            <person name="Matiasovicova J."/>
            <person name="Kubasova T."/>
            <person name="Cejkova D."/>
            <person name="Rychlik I."/>
        </authorList>
    </citation>
    <scope>NUCLEOTIDE SEQUENCE</scope>
    <source>
        <strain evidence="9">An420c</strain>
    </source>
</reference>
<evidence type="ECO:0000256" key="4">
    <source>
        <dbReference type="ARBA" id="ARBA00022989"/>
    </source>
</evidence>
<feature type="domain" description="ABC3 transporter permease C-terminal" evidence="8">
    <location>
        <begin position="264"/>
        <end position="387"/>
    </location>
</feature>
<evidence type="ECO:0000259" key="8">
    <source>
        <dbReference type="Pfam" id="PF02687"/>
    </source>
</evidence>